<dbReference type="EMBL" id="CAWYQH010000152">
    <property type="protein sequence ID" value="CAK8695448.1"/>
    <property type="molecule type" value="Genomic_DNA"/>
</dbReference>
<proteinExistence type="predicted"/>
<evidence type="ECO:0000313" key="3">
    <source>
        <dbReference type="Proteomes" id="UP001642483"/>
    </source>
</evidence>
<protein>
    <submittedName>
        <fullName evidence="2">Uncharacterized protein</fullName>
    </submittedName>
</protein>
<dbReference type="Gene3D" id="2.60.120.1000">
    <property type="match status" value="1"/>
</dbReference>
<sequence length="413" mass="46214">MNPVFFIMVFFVATLANIAADITENKTEKVDATCSGSGYVINNYIGYSPDGQPIQSRESSTARDSELKDVIATLIAKLDILANHSLSMNQRIDDIENRFGTQQDEDQLEDQFSSLEDELSTKITYRTKGLYRRVNAIEDTLSKRIDIYQTPASCDQINGTENDSGYYLISPDPPRILPFSIYCNFTGKKYNGTNLSDPRIISIPYSPSDKLAPSILPPTCASIFNKTAEDSGIYVISPDPGSVTPFTVYCNFSGEPTTVINHDSTGEIKVRKCSSGYCYARNVRYGLSMKQIVAMISRSMHCRQFVKYRCKSSLLRGYGRWTSRNGELKYYWGGATSQRNHYCACGETRTCVGGTSYNCNCDWDQLRETFDEGYLTDKEDLPVIALFFGDTDGSNEDGWHTLGPLECTGRCNQ</sequence>
<keyword evidence="3" id="KW-1185">Reference proteome</keyword>
<feature type="chain" id="PRO_5046851390" evidence="1">
    <location>
        <begin position="21"/>
        <end position="413"/>
    </location>
</feature>
<comment type="caution">
    <text evidence="2">The sequence shown here is derived from an EMBL/GenBank/DDBJ whole genome shotgun (WGS) entry which is preliminary data.</text>
</comment>
<name>A0ABP0GWG4_CLALP</name>
<organism evidence="2 3">
    <name type="scientific">Clavelina lepadiformis</name>
    <name type="common">Light-bulb sea squirt</name>
    <name type="synonym">Ascidia lepadiformis</name>
    <dbReference type="NCBI Taxonomy" id="159417"/>
    <lineage>
        <taxon>Eukaryota</taxon>
        <taxon>Metazoa</taxon>
        <taxon>Chordata</taxon>
        <taxon>Tunicata</taxon>
        <taxon>Ascidiacea</taxon>
        <taxon>Aplousobranchia</taxon>
        <taxon>Clavelinidae</taxon>
        <taxon>Clavelina</taxon>
    </lineage>
</organism>
<dbReference type="SUPFAM" id="SSF56496">
    <property type="entry name" value="Fibrinogen C-terminal domain-like"/>
    <property type="match status" value="1"/>
</dbReference>
<dbReference type="Proteomes" id="UP001642483">
    <property type="component" value="Unassembled WGS sequence"/>
</dbReference>
<evidence type="ECO:0000256" key="1">
    <source>
        <dbReference type="SAM" id="SignalP"/>
    </source>
</evidence>
<keyword evidence="1" id="KW-0732">Signal</keyword>
<accession>A0ABP0GWG4</accession>
<evidence type="ECO:0000313" key="2">
    <source>
        <dbReference type="EMBL" id="CAK8695448.1"/>
    </source>
</evidence>
<reference evidence="2 3" key="1">
    <citation type="submission" date="2024-02" db="EMBL/GenBank/DDBJ databases">
        <authorList>
            <person name="Daric V."/>
            <person name="Darras S."/>
        </authorList>
    </citation>
    <scope>NUCLEOTIDE SEQUENCE [LARGE SCALE GENOMIC DNA]</scope>
</reference>
<dbReference type="InterPro" id="IPR036056">
    <property type="entry name" value="Fibrinogen-like_C"/>
</dbReference>
<feature type="signal peptide" evidence="1">
    <location>
        <begin position="1"/>
        <end position="20"/>
    </location>
</feature>
<gene>
    <name evidence="2" type="ORF">CVLEPA_LOCUS28721</name>
</gene>